<dbReference type="VEuPathDB" id="VectorBase:LDEU004437"/>
<dbReference type="Proteomes" id="UP000288716">
    <property type="component" value="Unassembled WGS sequence"/>
</dbReference>
<gene>
    <name evidence="1" type="ORF">B4U80_04953</name>
</gene>
<evidence type="ECO:0000313" key="1">
    <source>
        <dbReference type="EMBL" id="RWS27602.1"/>
    </source>
</evidence>
<evidence type="ECO:0000313" key="2">
    <source>
        <dbReference type="Proteomes" id="UP000288716"/>
    </source>
</evidence>
<reference evidence="1 2" key="1">
    <citation type="journal article" date="2018" name="Gigascience">
        <title>Genomes of trombidid mites reveal novel predicted allergens and laterally-transferred genes associated with secondary metabolism.</title>
        <authorList>
            <person name="Dong X."/>
            <person name="Chaisiri K."/>
            <person name="Xia D."/>
            <person name="Armstrong S.D."/>
            <person name="Fang Y."/>
            <person name="Donnelly M.J."/>
            <person name="Kadowaki T."/>
            <person name="McGarry J.W."/>
            <person name="Darby A.C."/>
            <person name="Makepeace B.L."/>
        </authorList>
    </citation>
    <scope>NUCLEOTIDE SEQUENCE [LARGE SCALE GENOMIC DNA]</scope>
    <source>
        <strain evidence="1">UoL-UT</strain>
    </source>
</reference>
<comment type="caution">
    <text evidence="1">The sequence shown here is derived from an EMBL/GenBank/DDBJ whole genome shotgun (WGS) entry which is preliminary data.</text>
</comment>
<dbReference type="EMBL" id="NCKV01001892">
    <property type="protein sequence ID" value="RWS27602.1"/>
    <property type="molecule type" value="Genomic_DNA"/>
</dbReference>
<accession>A0A443SJE5</accession>
<protein>
    <submittedName>
        <fullName evidence="1">Uncharacterized protein</fullName>
    </submittedName>
</protein>
<keyword evidence="2" id="KW-1185">Reference proteome</keyword>
<dbReference type="AlphaFoldDB" id="A0A443SJE5"/>
<sequence>MHIAMDNVIPFIFHHFPISIQLQHRQLLNRVLFVNQKNFVSLLLV</sequence>
<name>A0A443SJE5_9ACAR</name>
<organism evidence="1 2">
    <name type="scientific">Leptotrombidium deliense</name>
    <dbReference type="NCBI Taxonomy" id="299467"/>
    <lineage>
        <taxon>Eukaryota</taxon>
        <taxon>Metazoa</taxon>
        <taxon>Ecdysozoa</taxon>
        <taxon>Arthropoda</taxon>
        <taxon>Chelicerata</taxon>
        <taxon>Arachnida</taxon>
        <taxon>Acari</taxon>
        <taxon>Acariformes</taxon>
        <taxon>Trombidiformes</taxon>
        <taxon>Prostigmata</taxon>
        <taxon>Anystina</taxon>
        <taxon>Parasitengona</taxon>
        <taxon>Trombiculoidea</taxon>
        <taxon>Trombiculidae</taxon>
        <taxon>Leptotrombidium</taxon>
    </lineage>
</organism>
<proteinExistence type="predicted"/>